<gene>
    <name evidence="1" type="ORF">g.38765</name>
</gene>
<evidence type="ECO:0008006" key="2">
    <source>
        <dbReference type="Google" id="ProtNLM"/>
    </source>
</evidence>
<reference evidence="1" key="1">
    <citation type="submission" date="2015-11" db="EMBL/GenBank/DDBJ databases">
        <title>De novo transcriptome assembly of four potential Pierce s Disease insect vectors from Arizona vineyards.</title>
        <authorList>
            <person name="Tassone E.E."/>
        </authorList>
    </citation>
    <scope>NUCLEOTIDE SEQUENCE</scope>
</reference>
<evidence type="ECO:0000313" key="1">
    <source>
        <dbReference type="EMBL" id="JAT10742.1"/>
    </source>
</evidence>
<proteinExistence type="predicted"/>
<dbReference type="EMBL" id="GEBQ01029235">
    <property type="protein sequence ID" value="JAT10742.1"/>
    <property type="molecule type" value="Transcribed_RNA"/>
</dbReference>
<dbReference type="AlphaFoldDB" id="A0A1B6KGZ8"/>
<sequence>MYADDTTLLFTHNTPQGLHSDILSSTDKALQYCLQNDLAINPLKTTQINFSRKQEQLPEIPEITVEKNYKLLGLTIDAELSWNDHIHNLSKKLSSGIYVVKRMMWIGGLETAKTTYYAVIESHIRYGLISWGGTSEGNLNKILVLQKKAVRALAGLNYNDSCREAFKSLKLLTVPALYIHAVVMYAKELDLPRNEDFHSYYTRRANDYSLPAHHTTQYSKKPSYIGRKIINSLPFYLKTTPVNKLKKTLWDFRVERPVYSIKEFLDQLGRNTT</sequence>
<accession>A0A1B6KGZ8</accession>
<protein>
    <recommendedName>
        <fullName evidence="2">Reverse transcriptase domain-containing protein</fullName>
    </recommendedName>
</protein>
<organism evidence="1">
    <name type="scientific">Graphocephala atropunctata</name>
    <dbReference type="NCBI Taxonomy" id="36148"/>
    <lineage>
        <taxon>Eukaryota</taxon>
        <taxon>Metazoa</taxon>
        <taxon>Ecdysozoa</taxon>
        <taxon>Arthropoda</taxon>
        <taxon>Hexapoda</taxon>
        <taxon>Insecta</taxon>
        <taxon>Pterygota</taxon>
        <taxon>Neoptera</taxon>
        <taxon>Paraneoptera</taxon>
        <taxon>Hemiptera</taxon>
        <taxon>Auchenorrhyncha</taxon>
        <taxon>Membracoidea</taxon>
        <taxon>Cicadellidae</taxon>
        <taxon>Cicadellinae</taxon>
        <taxon>Cicadellini</taxon>
        <taxon>Graphocephala</taxon>
    </lineage>
</organism>
<name>A0A1B6KGZ8_9HEMI</name>